<comment type="caution">
    <text evidence="2">The sequence shown here is derived from an EMBL/GenBank/DDBJ whole genome shotgun (WGS) entry which is preliminary data.</text>
</comment>
<organism evidence="2 3">
    <name type="scientific">Meganyctiphanes norvegica</name>
    <name type="common">Northern krill</name>
    <name type="synonym">Thysanopoda norvegica</name>
    <dbReference type="NCBI Taxonomy" id="48144"/>
    <lineage>
        <taxon>Eukaryota</taxon>
        <taxon>Metazoa</taxon>
        <taxon>Ecdysozoa</taxon>
        <taxon>Arthropoda</taxon>
        <taxon>Crustacea</taxon>
        <taxon>Multicrustacea</taxon>
        <taxon>Malacostraca</taxon>
        <taxon>Eumalacostraca</taxon>
        <taxon>Eucarida</taxon>
        <taxon>Euphausiacea</taxon>
        <taxon>Euphausiidae</taxon>
        <taxon>Meganyctiphanes</taxon>
    </lineage>
</organism>
<reference evidence="2 3" key="1">
    <citation type="submission" date="2024-05" db="EMBL/GenBank/DDBJ databases">
        <authorList>
            <person name="Wallberg A."/>
        </authorList>
    </citation>
    <scope>NUCLEOTIDE SEQUENCE [LARGE SCALE GENOMIC DNA]</scope>
</reference>
<keyword evidence="3" id="KW-1185">Reference proteome</keyword>
<dbReference type="Proteomes" id="UP001497623">
    <property type="component" value="Unassembled WGS sequence"/>
</dbReference>
<feature type="chain" id="PRO_5043382581" description="Cuticle protein" evidence="1">
    <location>
        <begin position="25"/>
        <end position="178"/>
    </location>
</feature>
<evidence type="ECO:0000256" key="1">
    <source>
        <dbReference type="SAM" id="SignalP"/>
    </source>
</evidence>
<protein>
    <recommendedName>
        <fullName evidence="4">Cuticle protein</fullName>
    </recommendedName>
</protein>
<sequence length="178" mass="19885">VEECVLYSNMRTLTLLCVVGVALGLPQFEKGHVKILSDQRYQDGARFGNYRDQEDGTKYQEETDANGIRTGFWEYVENGQTFRTTFRAGAGIGFQIVSSDLVDPTIVHHPVVPQAAVRSHPQPVAPVTRRPVTQAPVFVPIPTTTTPFPNFANLFDYPGNLDFNQTPQGHRFKFTATK</sequence>
<feature type="non-terminal residue" evidence="2">
    <location>
        <position position="1"/>
    </location>
</feature>
<evidence type="ECO:0000313" key="3">
    <source>
        <dbReference type="Proteomes" id="UP001497623"/>
    </source>
</evidence>
<evidence type="ECO:0008006" key="4">
    <source>
        <dbReference type="Google" id="ProtNLM"/>
    </source>
</evidence>
<gene>
    <name evidence="2" type="ORF">MNOR_LOCUS4121</name>
</gene>
<accession>A0AAV2PVF7</accession>
<keyword evidence="1" id="KW-0732">Signal</keyword>
<dbReference type="AlphaFoldDB" id="A0AAV2PVF7"/>
<dbReference type="EMBL" id="CAXKWB010001495">
    <property type="protein sequence ID" value="CAL4064472.1"/>
    <property type="molecule type" value="Genomic_DNA"/>
</dbReference>
<evidence type="ECO:0000313" key="2">
    <source>
        <dbReference type="EMBL" id="CAL4064472.1"/>
    </source>
</evidence>
<name>A0AAV2PVF7_MEGNR</name>
<feature type="signal peptide" evidence="1">
    <location>
        <begin position="1"/>
        <end position="24"/>
    </location>
</feature>
<proteinExistence type="predicted"/>